<sequence>MTGRTMTWARRTLVAAGVGAMAWWAVLALTAVPPRWWLSWGVWLAGSVAAHDALLAPLVIALGWVALVWLPARRRRDEGGVPTVPVPAAVVLRGGVLVLGTLLLVWAAASWSPLS</sequence>
<dbReference type="EMBL" id="BMPT01000009">
    <property type="protein sequence ID" value="GGM27854.1"/>
    <property type="molecule type" value="Genomic_DNA"/>
</dbReference>
<reference evidence="2" key="2">
    <citation type="submission" date="2020-09" db="EMBL/GenBank/DDBJ databases">
        <authorList>
            <person name="Sun Q."/>
            <person name="Ohkuma M."/>
        </authorList>
    </citation>
    <scope>NUCLEOTIDE SEQUENCE</scope>
    <source>
        <strain evidence="2">JCM 3051</strain>
    </source>
</reference>
<evidence type="ECO:0000256" key="1">
    <source>
        <dbReference type="SAM" id="Phobius"/>
    </source>
</evidence>
<dbReference type="RefSeq" id="WP_171108590.1">
    <property type="nucleotide sequence ID" value="NZ_BMPT01000009.1"/>
</dbReference>
<evidence type="ECO:0000313" key="3">
    <source>
        <dbReference type="Proteomes" id="UP000655589"/>
    </source>
</evidence>
<name>A0A8H9GHA4_9MICO</name>
<keyword evidence="1" id="KW-0812">Transmembrane</keyword>
<protein>
    <submittedName>
        <fullName evidence="2">Uncharacterized protein</fullName>
    </submittedName>
</protein>
<keyword evidence="1" id="KW-1133">Transmembrane helix</keyword>
<keyword evidence="3" id="KW-1185">Reference proteome</keyword>
<organism evidence="2 3">
    <name type="scientific">Promicromonospora citrea</name>
    <dbReference type="NCBI Taxonomy" id="43677"/>
    <lineage>
        <taxon>Bacteria</taxon>
        <taxon>Bacillati</taxon>
        <taxon>Actinomycetota</taxon>
        <taxon>Actinomycetes</taxon>
        <taxon>Micrococcales</taxon>
        <taxon>Promicromonosporaceae</taxon>
        <taxon>Promicromonospora</taxon>
    </lineage>
</organism>
<feature type="transmembrane region" description="Helical" evidence="1">
    <location>
        <begin position="84"/>
        <end position="109"/>
    </location>
</feature>
<feature type="transmembrane region" description="Helical" evidence="1">
    <location>
        <begin position="53"/>
        <end position="72"/>
    </location>
</feature>
<gene>
    <name evidence="2" type="ORF">GCM10010102_24460</name>
</gene>
<proteinExistence type="predicted"/>
<keyword evidence="1" id="KW-0472">Membrane</keyword>
<comment type="caution">
    <text evidence="2">The sequence shown here is derived from an EMBL/GenBank/DDBJ whole genome shotgun (WGS) entry which is preliminary data.</text>
</comment>
<dbReference type="Proteomes" id="UP000655589">
    <property type="component" value="Unassembled WGS sequence"/>
</dbReference>
<feature type="transmembrane region" description="Helical" evidence="1">
    <location>
        <begin position="12"/>
        <end position="33"/>
    </location>
</feature>
<evidence type="ECO:0000313" key="2">
    <source>
        <dbReference type="EMBL" id="GGM27854.1"/>
    </source>
</evidence>
<reference evidence="2" key="1">
    <citation type="journal article" date="2014" name="Int. J. Syst. Evol. Microbiol.">
        <title>Complete genome sequence of Corynebacterium casei LMG S-19264T (=DSM 44701T), isolated from a smear-ripened cheese.</title>
        <authorList>
            <consortium name="US DOE Joint Genome Institute (JGI-PGF)"/>
            <person name="Walter F."/>
            <person name="Albersmeier A."/>
            <person name="Kalinowski J."/>
            <person name="Ruckert C."/>
        </authorList>
    </citation>
    <scope>NUCLEOTIDE SEQUENCE</scope>
    <source>
        <strain evidence="2">JCM 3051</strain>
    </source>
</reference>
<dbReference type="AlphaFoldDB" id="A0A8H9GHA4"/>
<accession>A0A8H9GHA4</accession>